<evidence type="ECO:0000256" key="7">
    <source>
        <dbReference type="ARBA" id="ARBA00023242"/>
    </source>
</evidence>
<name>A0A261XYW4_9FUNG</name>
<dbReference type="GO" id="GO:0000398">
    <property type="term" value="P:mRNA splicing, via spliceosome"/>
    <property type="evidence" value="ECO:0007669"/>
    <property type="project" value="UniProtKB-UniRule"/>
</dbReference>
<evidence type="ECO:0000313" key="11">
    <source>
        <dbReference type="Proteomes" id="UP000242875"/>
    </source>
</evidence>
<dbReference type="GO" id="GO:0071013">
    <property type="term" value="C:catalytic step 2 spliceosome"/>
    <property type="evidence" value="ECO:0007669"/>
    <property type="project" value="TreeGrafter"/>
</dbReference>
<feature type="compositionally biased region" description="Basic residues" evidence="9">
    <location>
        <begin position="1"/>
        <end position="10"/>
    </location>
</feature>
<dbReference type="GO" id="GO:0000974">
    <property type="term" value="C:Prp19 complex"/>
    <property type="evidence" value="ECO:0007669"/>
    <property type="project" value="TreeGrafter"/>
</dbReference>
<comment type="subcellular location">
    <subcellularLocation>
        <location evidence="1 8">Nucleus</location>
    </subcellularLocation>
</comment>
<dbReference type="PANTHER" id="PTHR13264:SF5">
    <property type="entry name" value="PRE-MRNA-SPLICING FACTOR SYF2"/>
    <property type="match status" value="1"/>
</dbReference>
<dbReference type="Pfam" id="PF08231">
    <property type="entry name" value="SYF2"/>
    <property type="match status" value="1"/>
</dbReference>
<evidence type="ECO:0000256" key="3">
    <source>
        <dbReference type="ARBA" id="ARBA00014745"/>
    </source>
</evidence>
<evidence type="ECO:0000313" key="10">
    <source>
        <dbReference type="EMBL" id="OZJ03521.1"/>
    </source>
</evidence>
<comment type="function">
    <text evidence="8">Involved in pre-mRNA splicing.</text>
</comment>
<dbReference type="InterPro" id="IPR013260">
    <property type="entry name" value="mRNA_splic_SYF2"/>
</dbReference>
<keyword evidence="11" id="KW-1185">Reference proteome</keyword>
<evidence type="ECO:0000256" key="5">
    <source>
        <dbReference type="ARBA" id="ARBA00022728"/>
    </source>
</evidence>
<sequence length="279" mass="32628">MPPKGKKATKATKATHQEAPTVETTTDQEKTMKTKPDSQVAETATAKGTSSLSDRMKRLEALKKRRQTEVEDGNRRDRNEEYQKSKENPREEARLERKRQQAQELLDKKLALDAGRDYERSLYWNWSAEKVERWKERQEEKESRAEVGFTDYNQLAHRKYERLTREMKPDIQTYNEMKKFIESGAAGSEALESWKAGVNALGIVDPSDKPPAEAIDRLVNDTKKQEETRLNRSRKRAERGDDDISWINEKNRIFNKKVARFYDKYTKEIRDNLERGTAL</sequence>
<dbReference type="GO" id="GO:0071014">
    <property type="term" value="C:post-mRNA release spliceosomal complex"/>
    <property type="evidence" value="ECO:0007669"/>
    <property type="project" value="TreeGrafter"/>
</dbReference>
<keyword evidence="4 8" id="KW-0507">mRNA processing</keyword>
<proteinExistence type="inferred from homology"/>
<keyword evidence="5 8" id="KW-0747">Spliceosome</keyword>
<evidence type="ECO:0000256" key="1">
    <source>
        <dbReference type="ARBA" id="ARBA00004123"/>
    </source>
</evidence>
<feature type="compositionally biased region" description="Basic and acidic residues" evidence="9">
    <location>
        <begin position="206"/>
        <end position="230"/>
    </location>
</feature>
<keyword evidence="6 8" id="KW-0508">mRNA splicing</keyword>
<feature type="compositionally biased region" description="Basic and acidic residues" evidence="9">
    <location>
        <begin position="27"/>
        <end position="36"/>
    </location>
</feature>
<organism evidence="10 11">
    <name type="scientific">Bifiguratus adelaidae</name>
    <dbReference type="NCBI Taxonomy" id="1938954"/>
    <lineage>
        <taxon>Eukaryota</taxon>
        <taxon>Fungi</taxon>
        <taxon>Fungi incertae sedis</taxon>
        <taxon>Mucoromycota</taxon>
        <taxon>Mucoromycotina</taxon>
        <taxon>Endogonomycetes</taxon>
        <taxon>Endogonales</taxon>
        <taxon>Endogonales incertae sedis</taxon>
        <taxon>Bifiguratus</taxon>
    </lineage>
</organism>
<protein>
    <recommendedName>
        <fullName evidence="3 8">Pre-mRNA-splicing factor SYF2</fullName>
    </recommendedName>
</protein>
<dbReference type="EMBL" id="MVBO01000081">
    <property type="protein sequence ID" value="OZJ03521.1"/>
    <property type="molecule type" value="Genomic_DNA"/>
</dbReference>
<accession>A0A261XYW4</accession>
<gene>
    <name evidence="10" type="ORF">BZG36_03426</name>
</gene>
<feature type="region of interest" description="Disordered" evidence="9">
    <location>
        <begin position="1"/>
        <end position="101"/>
    </location>
</feature>
<comment type="similarity">
    <text evidence="2 8">Belongs to the SYF2 family.</text>
</comment>
<dbReference type="AlphaFoldDB" id="A0A261XYW4"/>
<keyword evidence="7 8" id="KW-0539">Nucleus</keyword>
<dbReference type="OrthoDB" id="199717at2759"/>
<feature type="compositionally biased region" description="Polar residues" evidence="9">
    <location>
        <begin position="40"/>
        <end position="53"/>
    </location>
</feature>
<feature type="compositionally biased region" description="Basic and acidic residues" evidence="9">
    <location>
        <begin position="54"/>
        <end position="101"/>
    </location>
</feature>
<dbReference type="PANTHER" id="PTHR13264">
    <property type="entry name" value="GCIP-INTERACTING PROTEIN P29"/>
    <property type="match status" value="1"/>
</dbReference>
<evidence type="ECO:0000256" key="9">
    <source>
        <dbReference type="SAM" id="MobiDB-lite"/>
    </source>
</evidence>
<dbReference type="Proteomes" id="UP000242875">
    <property type="component" value="Unassembled WGS sequence"/>
</dbReference>
<evidence type="ECO:0000256" key="8">
    <source>
        <dbReference type="RuleBase" id="RU367148"/>
    </source>
</evidence>
<evidence type="ECO:0000256" key="6">
    <source>
        <dbReference type="ARBA" id="ARBA00023187"/>
    </source>
</evidence>
<evidence type="ECO:0000256" key="4">
    <source>
        <dbReference type="ARBA" id="ARBA00022664"/>
    </source>
</evidence>
<evidence type="ECO:0000256" key="2">
    <source>
        <dbReference type="ARBA" id="ARBA00010028"/>
    </source>
</evidence>
<comment type="subunit">
    <text evidence="8">May be part of a spliceosome complex.</text>
</comment>
<comment type="caution">
    <text evidence="10">The sequence shown here is derived from an EMBL/GenBank/DDBJ whole genome shotgun (WGS) entry which is preliminary data.</text>
</comment>
<feature type="region of interest" description="Disordered" evidence="9">
    <location>
        <begin position="206"/>
        <end position="241"/>
    </location>
</feature>
<reference evidence="10 11" key="1">
    <citation type="journal article" date="2017" name="Mycologia">
        <title>Bifiguratus adelaidae, gen. et sp. nov., a new member of Mucoromycotina in endophytic and soil-dwelling habitats.</title>
        <authorList>
            <person name="Torres-Cruz T.J."/>
            <person name="Billingsley Tobias T.L."/>
            <person name="Almatruk M."/>
            <person name="Hesse C."/>
            <person name="Kuske C.R."/>
            <person name="Desiro A."/>
            <person name="Benucci G.M."/>
            <person name="Bonito G."/>
            <person name="Stajich J.E."/>
            <person name="Dunlap C."/>
            <person name="Arnold A.E."/>
            <person name="Porras-Alfaro A."/>
        </authorList>
    </citation>
    <scope>NUCLEOTIDE SEQUENCE [LARGE SCALE GENOMIC DNA]</scope>
    <source>
        <strain evidence="10 11">AZ0501</strain>
    </source>
</reference>